<feature type="region of interest" description="Disordered" evidence="7">
    <location>
        <begin position="75"/>
        <end position="98"/>
    </location>
</feature>
<evidence type="ECO:0000256" key="2">
    <source>
        <dbReference type="ARBA" id="ARBA00022833"/>
    </source>
</evidence>
<gene>
    <name evidence="9" type="primary">TBLA0A07480</name>
    <name evidence="9" type="ORF">TBLA_0A07480</name>
</gene>
<dbReference type="PROSITE" id="PS00463">
    <property type="entry name" value="ZN2_CY6_FUNGAL_1"/>
    <property type="match status" value="1"/>
</dbReference>
<dbReference type="InterPro" id="IPR001138">
    <property type="entry name" value="Zn2Cys6_DnaBD"/>
</dbReference>
<accession>I2GWN6</accession>
<evidence type="ECO:0000259" key="8">
    <source>
        <dbReference type="PROSITE" id="PS00463"/>
    </source>
</evidence>
<feature type="compositionally biased region" description="Basic and acidic residues" evidence="7">
    <location>
        <begin position="45"/>
        <end position="56"/>
    </location>
</feature>
<proteinExistence type="predicted"/>
<dbReference type="RefSeq" id="XP_004178057.1">
    <property type="nucleotide sequence ID" value="XM_004178009.1"/>
</dbReference>
<keyword evidence="1" id="KW-0479">Metal-binding</keyword>
<dbReference type="OMA" id="HFWIIPG"/>
<evidence type="ECO:0000256" key="3">
    <source>
        <dbReference type="ARBA" id="ARBA00023015"/>
    </source>
</evidence>
<dbReference type="GO" id="GO:0008270">
    <property type="term" value="F:zinc ion binding"/>
    <property type="evidence" value="ECO:0007669"/>
    <property type="project" value="InterPro"/>
</dbReference>
<keyword evidence="5" id="KW-0804">Transcription</keyword>
<dbReference type="InterPro" id="IPR050797">
    <property type="entry name" value="Carb_Metab_Trans_Reg"/>
</dbReference>
<reference evidence="9 10" key="1">
    <citation type="journal article" date="2011" name="Proc. Natl. Acad. Sci. U.S.A.">
        <title>Evolutionary erosion of yeast sex chromosomes by mating-type switching accidents.</title>
        <authorList>
            <person name="Gordon J.L."/>
            <person name="Armisen D."/>
            <person name="Proux-Wera E."/>
            <person name="Oheigeartaigh S.S."/>
            <person name="Byrne K.P."/>
            <person name="Wolfe K.H."/>
        </authorList>
    </citation>
    <scope>NUCLEOTIDE SEQUENCE [LARGE SCALE GENOMIC DNA]</scope>
    <source>
        <strain evidence="10">ATCC 34711 / CBS 6284 / DSM 70876 / NBRC 10599 / NRRL Y-10934 / UCD 77-7</strain>
    </source>
</reference>
<dbReference type="EMBL" id="HE806316">
    <property type="protein sequence ID" value="CCH58538.1"/>
    <property type="molecule type" value="Genomic_DNA"/>
</dbReference>
<dbReference type="GeneID" id="14493395"/>
<evidence type="ECO:0000256" key="1">
    <source>
        <dbReference type="ARBA" id="ARBA00022723"/>
    </source>
</evidence>
<dbReference type="SUPFAM" id="SSF57701">
    <property type="entry name" value="Zn2/Cys6 DNA-binding domain"/>
    <property type="match status" value="1"/>
</dbReference>
<dbReference type="OrthoDB" id="2595934at2759"/>
<keyword evidence="2" id="KW-0862">Zinc</keyword>
<dbReference type="InParanoid" id="I2GWN6"/>
<keyword evidence="10" id="KW-1185">Reference proteome</keyword>
<sequence length="919" mass="104813">MDSITNNRRSVEFNAPTNDAQDQKFEQKQKLVDKTACTDEMKKLHAEESNKKENNLKHTATTSLKEDLPQLDAITDGTIESSKRSKELTKKSSDSIKRPRKKRKTFSCEICRKFKTRCDFEPLVGKCHRCNILQLNCSLTVDRKNEIAIAMENSYNTSSTFHVDKPMINKIVLKDNSISKTKYVPKSIEHISKAATTATNLADETAVAIEASKVGTPLTSKASQLPQDTKVLPVRESHSISNETASASDTSLSKINLASSPHNTNIPSIEKRLNHLEKSFSKLHTKLDVIISILQGSGTNSITGFGPSSTINTGNSALENSNARNAFNVVPYNYRRFSATNSTLIQEQNAGNEFSVGFVSKTPICDGIKLKEPPLKLIRDINERLFPTRAISKKDKIALQQRPFVVARINFLNFFNKNRQLCKILTKEFLVRSQFWIIPTIKEITDEYANNHLFITSVFTIIAMSFDDEEKYGQEQEELYPLVERLLTNTLTMFEKLTDVDIEAILYCSMFHISRKAKRHRQLRFNSLVLTNFAIQSLLNVVDFHKIRERVIIHEEYNNKDLYHLRILNALTACNLEYSISYGTVSSQDVMVKEFNNLTIRFPQSTHSDNIKVSEINLSETVNSIFLDFKSYFKNFKMSYYRSINESNDQSPKDEAITFIELEYWLQNWDDLLSKKGTGILLYMYDFYYVMICRSFISEFLPELQEISNLLKYTIYTMKSHSFSLLNGFLRLAPHIIKGSPIFTTHQLVYACLTLCDFLHWFDLSERQHVLNMCTRVYWHLNTIGEKKNEATDNVGTIIKSIIDTSKRRVSLINFPVPPLPPSVQGQYSSSKSNTAVISSSAIAVYNKDKNGSESPDSVHSHASTAEVNAGNIVFPDVDQFNSFEDFFQDFFDHLKPTAQRIFSGAQPRNPHHSISRSK</sequence>
<dbReference type="InterPro" id="IPR036864">
    <property type="entry name" value="Zn2-C6_fun-type_DNA-bd_sf"/>
</dbReference>
<dbReference type="FunCoup" id="I2GWN6">
    <property type="interactions" value="264"/>
</dbReference>
<dbReference type="PANTHER" id="PTHR31668">
    <property type="entry name" value="GLUCOSE TRANSPORT TRANSCRIPTION REGULATOR RGT1-RELATED-RELATED"/>
    <property type="match status" value="1"/>
</dbReference>
<dbReference type="GO" id="GO:0001080">
    <property type="term" value="P:nitrogen catabolite activation of transcription from RNA polymerase II promoter"/>
    <property type="evidence" value="ECO:0007669"/>
    <property type="project" value="TreeGrafter"/>
</dbReference>
<feature type="compositionally biased region" description="Basic and acidic residues" evidence="7">
    <location>
        <begin position="81"/>
        <end position="97"/>
    </location>
</feature>
<organism evidence="9 10">
    <name type="scientific">Henningerozyma blattae (strain ATCC 34711 / CBS 6284 / DSM 70876 / NBRC 10599 / NRRL Y-10934 / UCD 77-7)</name>
    <name type="common">Yeast</name>
    <name type="synonym">Tetrapisispora blattae</name>
    <dbReference type="NCBI Taxonomy" id="1071380"/>
    <lineage>
        <taxon>Eukaryota</taxon>
        <taxon>Fungi</taxon>
        <taxon>Dikarya</taxon>
        <taxon>Ascomycota</taxon>
        <taxon>Saccharomycotina</taxon>
        <taxon>Saccharomycetes</taxon>
        <taxon>Saccharomycetales</taxon>
        <taxon>Saccharomycetaceae</taxon>
        <taxon>Henningerozyma</taxon>
    </lineage>
</organism>
<dbReference type="HOGENOM" id="CLU_020222_0_0_1"/>
<evidence type="ECO:0000313" key="9">
    <source>
        <dbReference type="EMBL" id="CCH58538.1"/>
    </source>
</evidence>
<dbReference type="Gene3D" id="4.10.240.10">
    <property type="entry name" value="Zn(2)-C6 fungal-type DNA-binding domain"/>
    <property type="match status" value="1"/>
</dbReference>
<feature type="region of interest" description="Disordered" evidence="7">
    <location>
        <begin position="1"/>
        <end position="27"/>
    </location>
</feature>
<dbReference type="Proteomes" id="UP000002866">
    <property type="component" value="Chromosome 1"/>
</dbReference>
<evidence type="ECO:0000256" key="4">
    <source>
        <dbReference type="ARBA" id="ARBA00023125"/>
    </source>
</evidence>
<feature type="region of interest" description="Disordered" evidence="7">
    <location>
        <begin position="45"/>
        <end position="64"/>
    </location>
</feature>
<evidence type="ECO:0000256" key="7">
    <source>
        <dbReference type="SAM" id="MobiDB-lite"/>
    </source>
</evidence>
<dbReference type="GO" id="GO:0000981">
    <property type="term" value="F:DNA-binding transcription factor activity, RNA polymerase II-specific"/>
    <property type="evidence" value="ECO:0007669"/>
    <property type="project" value="InterPro"/>
</dbReference>
<dbReference type="STRING" id="1071380.I2GWN6"/>
<dbReference type="AlphaFoldDB" id="I2GWN6"/>
<dbReference type="GO" id="GO:0005634">
    <property type="term" value="C:nucleus"/>
    <property type="evidence" value="ECO:0007669"/>
    <property type="project" value="TreeGrafter"/>
</dbReference>
<dbReference type="GO" id="GO:0003677">
    <property type="term" value="F:DNA binding"/>
    <property type="evidence" value="ECO:0007669"/>
    <property type="project" value="UniProtKB-KW"/>
</dbReference>
<evidence type="ECO:0000256" key="5">
    <source>
        <dbReference type="ARBA" id="ARBA00023163"/>
    </source>
</evidence>
<feature type="domain" description="Zn(2)-C6 fungal-type" evidence="8">
    <location>
        <begin position="107"/>
        <end position="137"/>
    </location>
</feature>
<evidence type="ECO:0000256" key="6">
    <source>
        <dbReference type="ARBA" id="ARBA00023242"/>
    </source>
</evidence>
<dbReference type="CDD" id="cd00067">
    <property type="entry name" value="GAL4"/>
    <property type="match status" value="1"/>
</dbReference>
<protein>
    <recommendedName>
        <fullName evidence="8">Zn(2)-C6 fungal-type domain-containing protein</fullName>
    </recommendedName>
</protein>
<dbReference type="eggNOG" id="ENOG502QU5T">
    <property type="taxonomic scope" value="Eukaryota"/>
</dbReference>
<dbReference type="KEGG" id="tbl:TBLA_0A07480"/>
<keyword evidence="3" id="KW-0805">Transcription regulation</keyword>
<dbReference type="SMART" id="SM00066">
    <property type="entry name" value="GAL4"/>
    <property type="match status" value="1"/>
</dbReference>
<dbReference type="PANTHER" id="PTHR31668:SF9">
    <property type="entry name" value="URACIL CATABOLISM PROTEIN 2"/>
    <property type="match status" value="1"/>
</dbReference>
<name>I2GWN6_HENB6</name>
<keyword evidence="4" id="KW-0238">DNA-binding</keyword>
<evidence type="ECO:0000313" key="10">
    <source>
        <dbReference type="Proteomes" id="UP000002866"/>
    </source>
</evidence>
<keyword evidence="6" id="KW-0539">Nucleus</keyword>